<dbReference type="RefSeq" id="WP_014387515.1">
    <property type="nucleotide sequence ID" value="NC_017025.1"/>
</dbReference>
<reference evidence="6" key="2">
    <citation type="submission" date="2012-03" db="EMBL/GenBank/DDBJ databases">
        <title>Complete genome sequence of Flavobacterium indicum GPTSA100-9T, isolated from warm spring water.</title>
        <authorList>
            <person name="Barbier P."/>
            <person name="Houel A."/>
            <person name="Loux V."/>
            <person name="Poulain J."/>
            <person name="Bernardet J.-F."/>
            <person name="Touchon M."/>
            <person name="Duchaud E."/>
        </authorList>
    </citation>
    <scope>NUCLEOTIDE SEQUENCE [LARGE SCALE GENOMIC DNA]</scope>
    <source>
        <strain evidence="6">DSM 17447 / CIP 109464 / GPTSA100-9</strain>
    </source>
</reference>
<evidence type="ECO:0000256" key="3">
    <source>
        <dbReference type="SAM" id="Coils"/>
    </source>
</evidence>
<dbReference type="PANTHER" id="PTHR35089:SF1">
    <property type="entry name" value="CHAPERONE PROTEIN SKP"/>
    <property type="match status" value="1"/>
</dbReference>
<feature type="coiled-coil region" evidence="3">
    <location>
        <begin position="41"/>
        <end position="76"/>
    </location>
</feature>
<dbReference type="SMART" id="SM00935">
    <property type="entry name" value="OmpH"/>
    <property type="match status" value="1"/>
</dbReference>
<name>H8XQ77_FLAIG</name>
<evidence type="ECO:0000313" key="5">
    <source>
        <dbReference type="EMBL" id="CCG52371.1"/>
    </source>
</evidence>
<evidence type="ECO:0000313" key="6">
    <source>
        <dbReference type="Proteomes" id="UP000007599"/>
    </source>
</evidence>
<dbReference type="eggNOG" id="COG2825">
    <property type="taxonomic scope" value="Bacteria"/>
</dbReference>
<sequence>MKQLKTLITALVLFVGTQFAVAQTKVGHINVQELMTASPAMKAAEAQVKKLQETYDVEYKKMVQEYQTKLAQYEKESATVGDAVNQTRSQEMQDMGARIQKFQDNASKALQDKAIELQKPIMEKAQAAIHKVARAKGIQYVLDSTLGGGVILADGPDLMADVKKELGF</sequence>
<dbReference type="HOGENOM" id="CLU_053320_3_0_10"/>
<dbReference type="InterPro" id="IPR005632">
    <property type="entry name" value="Chaperone_Skp"/>
</dbReference>
<keyword evidence="3" id="KW-0175">Coiled coil</keyword>
<dbReference type="STRING" id="1094466.KQS_01895"/>
<dbReference type="PATRIC" id="fig|1094466.5.peg.373"/>
<dbReference type="EMBL" id="HE774682">
    <property type="protein sequence ID" value="CCG52371.1"/>
    <property type="molecule type" value="Genomic_DNA"/>
</dbReference>
<proteinExistence type="inferred from homology"/>
<comment type="similarity">
    <text evidence="1">Belongs to the Skp family.</text>
</comment>
<dbReference type="Proteomes" id="UP000007599">
    <property type="component" value="Chromosome I"/>
</dbReference>
<keyword evidence="2 4" id="KW-0732">Signal</keyword>
<protein>
    <submittedName>
        <fullName evidence="5">Outer membrane protein OmpH family P18</fullName>
    </submittedName>
</protein>
<dbReference type="GO" id="GO:0050821">
    <property type="term" value="P:protein stabilization"/>
    <property type="evidence" value="ECO:0007669"/>
    <property type="project" value="TreeGrafter"/>
</dbReference>
<evidence type="ECO:0000256" key="1">
    <source>
        <dbReference type="ARBA" id="ARBA00009091"/>
    </source>
</evidence>
<dbReference type="AlphaFoldDB" id="H8XQ77"/>
<evidence type="ECO:0000256" key="4">
    <source>
        <dbReference type="SAM" id="SignalP"/>
    </source>
</evidence>
<dbReference type="PANTHER" id="PTHR35089">
    <property type="entry name" value="CHAPERONE PROTEIN SKP"/>
    <property type="match status" value="1"/>
</dbReference>
<organism evidence="5 6">
    <name type="scientific">Flavobacterium indicum (strain DSM 17447 / CIP 109464 / GPTSA100-9)</name>
    <dbReference type="NCBI Taxonomy" id="1094466"/>
    <lineage>
        <taxon>Bacteria</taxon>
        <taxon>Pseudomonadati</taxon>
        <taxon>Bacteroidota</taxon>
        <taxon>Flavobacteriia</taxon>
        <taxon>Flavobacteriales</taxon>
        <taxon>Flavobacteriaceae</taxon>
        <taxon>Flavobacterium</taxon>
    </lineage>
</organism>
<gene>
    <name evidence="5" type="ordered locus">KQS_01895</name>
</gene>
<dbReference type="Gene3D" id="3.30.910.20">
    <property type="entry name" value="Skp domain"/>
    <property type="match status" value="1"/>
</dbReference>
<keyword evidence="6" id="KW-1185">Reference proteome</keyword>
<evidence type="ECO:0000256" key="2">
    <source>
        <dbReference type="ARBA" id="ARBA00022729"/>
    </source>
</evidence>
<feature type="chain" id="PRO_5003616966" evidence="4">
    <location>
        <begin position="23"/>
        <end position="168"/>
    </location>
</feature>
<accession>H8XQ77</accession>
<dbReference type="SUPFAM" id="SSF111384">
    <property type="entry name" value="OmpH-like"/>
    <property type="match status" value="1"/>
</dbReference>
<feature type="signal peptide" evidence="4">
    <location>
        <begin position="1"/>
        <end position="22"/>
    </location>
</feature>
<dbReference type="InterPro" id="IPR024930">
    <property type="entry name" value="Skp_dom_sf"/>
</dbReference>
<dbReference type="GO" id="GO:0005829">
    <property type="term" value="C:cytosol"/>
    <property type="evidence" value="ECO:0007669"/>
    <property type="project" value="TreeGrafter"/>
</dbReference>
<reference evidence="5 6" key="1">
    <citation type="journal article" date="2012" name="J. Bacteriol.">
        <title>Complete Genome Sequence of Flavobacterium indicum GPSTA100-9T, Isolated from Warm Spring Water.</title>
        <authorList>
            <person name="Barbier P."/>
            <person name="Houel A."/>
            <person name="Loux V."/>
            <person name="Poulain J."/>
            <person name="Bernardet J.F."/>
            <person name="Touchon M."/>
            <person name="Duchaud E."/>
        </authorList>
    </citation>
    <scope>NUCLEOTIDE SEQUENCE [LARGE SCALE GENOMIC DNA]</scope>
    <source>
        <strain evidence="6">DSM 17447 / CIP 109464 / GPTSA100-9</strain>
    </source>
</reference>
<dbReference type="KEGG" id="fin:KQS_01895"/>
<dbReference type="Pfam" id="PF03938">
    <property type="entry name" value="OmpH"/>
    <property type="match status" value="1"/>
</dbReference>
<dbReference type="GO" id="GO:0051082">
    <property type="term" value="F:unfolded protein binding"/>
    <property type="evidence" value="ECO:0007669"/>
    <property type="project" value="InterPro"/>
</dbReference>
<dbReference type="OrthoDB" id="1524711at2"/>